<evidence type="ECO:0000259" key="2">
    <source>
        <dbReference type="SMART" id="SM00217"/>
    </source>
</evidence>
<keyword evidence="1" id="KW-0732">Signal</keyword>
<accession>A0A8B8BHP5</accession>
<reference evidence="4" key="1">
    <citation type="submission" date="2025-08" db="UniProtKB">
        <authorList>
            <consortium name="RefSeq"/>
        </authorList>
    </citation>
    <scope>IDENTIFICATION</scope>
    <source>
        <tissue evidence="4">Whole sample</tissue>
    </source>
</reference>
<dbReference type="SMART" id="SM00217">
    <property type="entry name" value="WAP"/>
    <property type="match status" value="2"/>
</dbReference>
<dbReference type="Gene3D" id="4.10.75.10">
    <property type="entry name" value="Elafin-like"/>
    <property type="match status" value="2"/>
</dbReference>
<keyword evidence="3" id="KW-1185">Reference proteome</keyword>
<dbReference type="GO" id="GO:0005576">
    <property type="term" value="C:extracellular region"/>
    <property type="evidence" value="ECO:0007669"/>
    <property type="project" value="InterPro"/>
</dbReference>
<gene>
    <name evidence="4" type="primary">LOC111110617</name>
</gene>
<dbReference type="GeneID" id="111110617"/>
<dbReference type="RefSeq" id="XP_022302897.1">
    <property type="nucleotide sequence ID" value="XM_022447189.1"/>
</dbReference>
<protein>
    <submittedName>
        <fullName evidence="4">Loricrin-like</fullName>
    </submittedName>
</protein>
<name>A0A8B8BHP5_CRAVI</name>
<feature type="chain" id="PRO_5034004169" evidence="1">
    <location>
        <begin position="19"/>
        <end position="225"/>
    </location>
</feature>
<dbReference type="InterPro" id="IPR008197">
    <property type="entry name" value="WAP_dom"/>
</dbReference>
<dbReference type="SUPFAM" id="SSF57256">
    <property type="entry name" value="Elafin-like"/>
    <property type="match status" value="2"/>
</dbReference>
<dbReference type="OrthoDB" id="6060011at2759"/>
<feature type="domain" description="WAP" evidence="2">
    <location>
        <begin position="85"/>
        <end position="130"/>
    </location>
</feature>
<sequence>MNTLFVLSAASVIAGVYCDDYSTHGYSKHGGSVFGGGGSSGGFGGGLGGFEHLGRLSGELGGGGGPFGGLGGGDGGVRPIPGVPKSGTCPLSFKFDSLQMGPSCSDDEHCHGVQKCCFNFFYGYRCQIPVGYQRPGTCNRYYVFYFFPAVTRRACNNDHKCPFNGKCCRRESSGQVDTCTYPVTFGGPSQEIIGGPGTLGGSEGPVIPYPPVTGPGPVYPPKKVY</sequence>
<evidence type="ECO:0000313" key="3">
    <source>
        <dbReference type="Proteomes" id="UP000694844"/>
    </source>
</evidence>
<dbReference type="KEGG" id="cvn:111110617"/>
<proteinExistence type="predicted"/>
<feature type="signal peptide" evidence="1">
    <location>
        <begin position="1"/>
        <end position="18"/>
    </location>
</feature>
<dbReference type="Proteomes" id="UP000694844">
    <property type="component" value="Chromosome 8"/>
</dbReference>
<organism evidence="3 4">
    <name type="scientific">Crassostrea virginica</name>
    <name type="common">Eastern oyster</name>
    <dbReference type="NCBI Taxonomy" id="6565"/>
    <lineage>
        <taxon>Eukaryota</taxon>
        <taxon>Metazoa</taxon>
        <taxon>Spiralia</taxon>
        <taxon>Lophotrochozoa</taxon>
        <taxon>Mollusca</taxon>
        <taxon>Bivalvia</taxon>
        <taxon>Autobranchia</taxon>
        <taxon>Pteriomorphia</taxon>
        <taxon>Ostreida</taxon>
        <taxon>Ostreoidea</taxon>
        <taxon>Ostreidae</taxon>
        <taxon>Crassostrea</taxon>
    </lineage>
</organism>
<dbReference type="AlphaFoldDB" id="A0A8B8BHP5"/>
<evidence type="ECO:0000313" key="4">
    <source>
        <dbReference type="RefSeq" id="XP_022302897.1"/>
    </source>
</evidence>
<dbReference type="InterPro" id="IPR036645">
    <property type="entry name" value="Elafin-like_sf"/>
</dbReference>
<evidence type="ECO:0000256" key="1">
    <source>
        <dbReference type="SAM" id="SignalP"/>
    </source>
</evidence>
<dbReference type="Pfam" id="PF00095">
    <property type="entry name" value="WAP"/>
    <property type="match status" value="2"/>
</dbReference>
<dbReference type="GO" id="GO:0030414">
    <property type="term" value="F:peptidase inhibitor activity"/>
    <property type="evidence" value="ECO:0007669"/>
    <property type="project" value="InterPro"/>
</dbReference>
<feature type="domain" description="WAP" evidence="2">
    <location>
        <begin position="134"/>
        <end position="183"/>
    </location>
</feature>